<evidence type="ECO:0000259" key="8">
    <source>
        <dbReference type="Pfam" id="PF03016"/>
    </source>
</evidence>
<keyword evidence="7" id="KW-0812">Transmembrane</keyword>
<feature type="region of interest" description="Disordered" evidence="6">
    <location>
        <begin position="60"/>
        <end position="99"/>
    </location>
</feature>
<evidence type="ECO:0000256" key="6">
    <source>
        <dbReference type="SAM" id="MobiDB-lite"/>
    </source>
</evidence>
<feature type="domain" description="Exostosin GT47" evidence="8">
    <location>
        <begin position="390"/>
        <end position="673"/>
    </location>
</feature>
<proteinExistence type="inferred from homology"/>
<feature type="region of interest" description="Disordered" evidence="6">
    <location>
        <begin position="241"/>
        <end position="307"/>
    </location>
</feature>
<dbReference type="GO" id="GO:0016757">
    <property type="term" value="F:glycosyltransferase activity"/>
    <property type="evidence" value="ECO:0007669"/>
    <property type="project" value="UniProtKB-KW"/>
</dbReference>
<evidence type="ECO:0000256" key="7">
    <source>
        <dbReference type="SAM" id="Phobius"/>
    </source>
</evidence>
<dbReference type="PANTHER" id="PTHR11062:SF108">
    <property type="entry name" value="EXOSTOSIN FAMILY PROTEIN"/>
    <property type="match status" value="1"/>
</dbReference>
<feature type="compositionally biased region" description="Basic and acidic residues" evidence="6">
    <location>
        <begin position="84"/>
        <end position="95"/>
    </location>
</feature>
<feature type="compositionally biased region" description="Polar residues" evidence="6">
    <location>
        <begin position="267"/>
        <end position="276"/>
    </location>
</feature>
<comment type="caution">
    <text evidence="9">The sequence shown here is derived from an EMBL/GenBank/DDBJ whole genome shotgun (WGS) entry which is preliminary data.</text>
</comment>
<keyword evidence="3" id="KW-0328">Glycosyltransferase</keyword>
<dbReference type="Proteomes" id="UP001567538">
    <property type="component" value="Unassembled WGS sequence"/>
</dbReference>
<organism evidence="9 10">
    <name type="scientific">Salvia divinorum</name>
    <name type="common">Maria pastora</name>
    <name type="synonym">Diviner's sage</name>
    <dbReference type="NCBI Taxonomy" id="28513"/>
    <lineage>
        <taxon>Eukaryota</taxon>
        <taxon>Viridiplantae</taxon>
        <taxon>Streptophyta</taxon>
        <taxon>Embryophyta</taxon>
        <taxon>Tracheophyta</taxon>
        <taxon>Spermatophyta</taxon>
        <taxon>Magnoliopsida</taxon>
        <taxon>eudicotyledons</taxon>
        <taxon>Gunneridae</taxon>
        <taxon>Pentapetalae</taxon>
        <taxon>asterids</taxon>
        <taxon>lamiids</taxon>
        <taxon>Lamiales</taxon>
        <taxon>Lamiaceae</taxon>
        <taxon>Nepetoideae</taxon>
        <taxon>Mentheae</taxon>
        <taxon>Salviinae</taxon>
        <taxon>Salvia</taxon>
        <taxon>Salvia subgen. Calosphace</taxon>
    </lineage>
</organism>
<gene>
    <name evidence="9" type="ORF">AAHA92_32513</name>
</gene>
<feature type="compositionally biased region" description="Low complexity" evidence="6">
    <location>
        <begin position="253"/>
        <end position="263"/>
    </location>
</feature>
<keyword evidence="7" id="KW-1133">Transmembrane helix</keyword>
<evidence type="ECO:0000256" key="2">
    <source>
        <dbReference type="ARBA" id="ARBA00010271"/>
    </source>
</evidence>
<dbReference type="EMBL" id="JBEAFC010000014">
    <property type="protein sequence ID" value="KAL1532515.1"/>
    <property type="molecule type" value="Genomic_DNA"/>
</dbReference>
<keyword evidence="5" id="KW-0333">Golgi apparatus</keyword>
<protein>
    <submittedName>
        <fullName evidence="9">Glycosyltransferase</fullName>
    </submittedName>
</protein>
<evidence type="ECO:0000313" key="10">
    <source>
        <dbReference type="Proteomes" id="UP001567538"/>
    </source>
</evidence>
<keyword evidence="7" id="KW-0472">Membrane</keyword>
<keyword evidence="3" id="KW-0808">Transferase</keyword>
<name>A0ABD1FKZ7_SALDI</name>
<feature type="transmembrane region" description="Helical" evidence="7">
    <location>
        <begin position="16"/>
        <end position="33"/>
    </location>
</feature>
<dbReference type="InterPro" id="IPR004263">
    <property type="entry name" value="Exostosin"/>
</dbReference>
<dbReference type="Pfam" id="PF03016">
    <property type="entry name" value="Exostosin_GT47"/>
    <property type="match status" value="1"/>
</dbReference>
<comment type="similarity">
    <text evidence="2">Belongs to the glycosyltransferase 47 family.</text>
</comment>
<feature type="compositionally biased region" description="Polar residues" evidence="6">
    <location>
        <begin position="60"/>
        <end position="73"/>
    </location>
</feature>
<sequence>MGNELRYVCLVETRRMLLLMGVVFGLVLFVQYFELPYGNGLSSVFETSKSRVDTIKNISSRGPFSRDSTNSSVGDGVPSAIKETYGDTRNGKDESVMGSGKTLNESLGDGFGLKNGKALNYTFGDDFVLESGTRIVDTLGDDDSRLGNGLNDTLGDDFRLGDGKTFLNGTLDEDGIDPEDEISLKDSLEIDRDSTIDTAVRNYIESTDDGLQELEEASRANDSMKHDGNGDVAQSIERNEENISKETPSVAELPSSLLSHSFPPQNPELSRSTFTESPPPDAATGKESKNLLLKSENPSIPEADHSRRTKEMIIEPEPAVLTISKMSNMLVQSHLSYQPPKIQWSSPADRELLNTKALIENAPLIQNDPQFDVSLFRNFSAFKRSYELMEETLKVYIYAEGERPIFHQPPLKGIYASEGWFMKQLKSYKKFVTKKPKMAHLFYLPFSSRELEISLYVPDSHDRKPLIDTLSNYLQTITVKYPFWNRTTGSDHFLVACHDWAPAETRKIMTNCIRSLCNADVKEGFTFGKDTSLPETYIQTPQNPLRQLGGRPPSQRRNLAFFAGNMHGYLRPILLKQWQGKDPDMKIFGQIRKKARGQMSYVQYMKSSKYCICARGFEVNSPRVVEAIFYECVPVIISDNFVPPFFETLNWEAFAVFVLEKDIPNLKKILKSIPRKRYLEMQGRVKKVQQHFLWHQKPVKYDVFHMILHSIWYNRVFQTRS</sequence>
<accession>A0ABD1FKZ7</accession>
<keyword evidence="10" id="KW-1185">Reference proteome</keyword>
<evidence type="ECO:0000256" key="3">
    <source>
        <dbReference type="ARBA" id="ARBA00022676"/>
    </source>
</evidence>
<dbReference type="GO" id="GO:0000139">
    <property type="term" value="C:Golgi membrane"/>
    <property type="evidence" value="ECO:0007669"/>
    <property type="project" value="UniProtKB-SubCell"/>
</dbReference>
<dbReference type="PANTHER" id="PTHR11062">
    <property type="entry name" value="EXOSTOSIN HEPARAN SULFATE GLYCOSYLTRANSFERASE -RELATED"/>
    <property type="match status" value="1"/>
</dbReference>
<dbReference type="InterPro" id="IPR040911">
    <property type="entry name" value="Exostosin_GT47"/>
</dbReference>
<comment type="subcellular location">
    <subcellularLocation>
        <location evidence="1">Golgi apparatus membrane</location>
        <topology evidence="1">Single-pass type II membrane protein</topology>
    </subcellularLocation>
</comment>
<evidence type="ECO:0000313" key="9">
    <source>
        <dbReference type="EMBL" id="KAL1532515.1"/>
    </source>
</evidence>
<keyword evidence="4" id="KW-0735">Signal-anchor</keyword>
<evidence type="ECO:0000256" key="4">
    <source>
        <dbReference type="ARBA" id="ARBA00022968"/>
    </source>
</evidence>
<evidence type="ECO:0000256" key="5">
    <source>
        <dbReference type="ARBA" id="ARBA00023034"/>
    </source>
</evidence>
<reference evidence="9 10" key="1">
    <citation type="submission" date="2024-06" db="EMBL/GenBank/DDBJ databases">
        <title>A chromosome level genome sequence of Diviner's sage (Salvia divinorum).</title>
        <authorList>
            <person name="Ford S.A."/>
            <person name="Ro D.-K."/>
            <person name="Ness R.W."/>
            <person name="Phillips M.A."/>
        </authorList>
    </citation>
    <scope>NUCLEOTIDE SEQUENCE [LARGE SCALE GENOMIC DNA]</scope>
    <source>
        <strain evidence="9">SAF-2024a</strain>
        <tissue evidence="9">Leaf</tissue>
    </source>
</reference>
<evidence type="ECO:0000256" key="1">
    <source>
        <dbReference type="ARBA" id="ARBA00004323"/>
    </source>
</evidence>
<dbReference type="AlphaFoldDB" id="A0ABD1FKZ7"/>